<feature type="compositionally biased region" description="Basic and acidic residues" evidence="2">
    <location>
        <begin position="662"/>
        <end position="685"/>
    </location>
</feature>
<feature type="compositionally biased region" description="Basic and acidic residues" evidence="2">
    <location>
        <begin position="455"/>
        <end position="475"/>
    </location>
</feature>
<feature type="region of interest" description="Disordered" evidence="2">
    <location>
        <begin position="455"/>
        <end position="480"/>
    </location>
</feature>
<evidence type="ECO:0000313" key="3">
    <source>
        <dbReference type="EMBL" id="KKL78495.1"/>
    </source>
</evidence>
<feature type="region of interest" description="Disordered" evidence="2">
    <location>
        <begin position="264"/>
        <end position="285"/>
    </location>
</feature>
<evidence type="ECO:0000256" key="1">
    <source>
        <dbReference type="SAM" id="Coils"/>
    </source>
</evidence>
<proteinExistence type="predicted"/>
<protein>
    <submittedName>
        <fullName evidence="3">Uncharacterized protein</fullName>
    </submittedName>
</protein>
<feature type="coiled-coil region" evidence="1">
    <location>
        <begin position="217"/>
        <end position="244"/>
    </location>
</feature>
<dbReference type="EMBL" id="LAZR01023437">
    <property type="protein sequence ID" value="KKL78495.1"/>
    <property type="molecule type" value="Genomic_DNA"/>
</dbReference>
<comment type="caution">
    <text evidence="3">The sequence shown here is derived from an EMBL/GenBank/DDBJ whole genome shotgun (WGS) entry which is preliminary data.</text>
</comment>
<feature type="non-terminal residue" evidence="3">
    <location>
        <position position="1"/>
    </location>
</feature>
<organism evidence="3">
    <name type="scientific">marine sediment metagenome</name>
    <dbReference type="NCBI Taxonomy" id="412755"/>
    <lineage>
        <taxon>unclassified sequences</taxon>
        <taxon>metagenomes</taxon>
        <taxon>ecological metagenomes</taxon>
    </lineage>
</organism>
<accession>A0A0F9H9Z7</accession>
<keyword evidence="1" id="KW-0175">Coiled coil</keyword>
<sequence>EFLQDVKVRSEVVFLETGSREHSDLLVSAKKRGILIENSRDLGVIKTIYAFTERPNSNGDRLSSKEFQKVFPQIIGKPMDVGHNRQLIVGYYIDYKYILKENKAIAYAVFFKSSYPKLWMKALDFKKKNKLSSSFEIWSDNNKTIEHRDGTQTLRDLEIAGGALIFEEYGEVPAFKDAKVLDIAKKVNLNNYIDEKCLVYASKYKQEGIIVANDYFKDSVKENKQKLEAERLAEEEKLKKEKALPTKVEDKKVVEKSQEVTPEVKKDEVVDKDKKIEETPEDKKKDEPIVPKIKCSNCNHEWEVDSQQEYAMGSEKCPNCFAIIDQTGKMLYPPQIKDFNMACPGCSISNWLILSRNEENMSLKCQSCAKEYKIDFEVKKETIADKINFMYASYVRCPQCSNSVPYAGISSIKEADITCKKCGLYFSFDITREVNKKISKIEEIVHKVIEKSSERGGKDTMELKPNDKNDKDTVSKDSGMSKKVIKEEKVEVAPKTEEVVKEKVTPIEDKSITDSSEIIAKEKATDTETITTSTDKNIVKVDIIIEPKSVDKYAKSKTLRKAIVKIKDSNKELTTAIRKVELRKVSIKRLVDRIVKLKKEVVLYKANAKKIIARRNELGETDLIDVDILNDDKFNLAVAMKENVELKAKKLNTGSEVLGGKNHSEEDLKKQHDKIDREAFKHTRE</sequence>
<gene>
    <name evidence="3" type="ORF">LCGC14_2024270</name>
</gene>
<dbReference type="AlphaFoldDB" id="A0A0F9H9Z7"/>
<name>A0A0F9H9Z7_9ZZZZ</name>
<reference evidence="3" key="1">
    <citation type="journal article" date="2015" name="Nature">
        <title>Complex archaea that bridge the gap between prokaryotes and eukaryotes.</title>
        <authorList>
            <person name="Spang A."/>
            <person name="Saw J.H."/>
            <person name="Jorgensen S.L."/>
            <person name="Zaremba-Niedzwiedzka K."/>
            <person name="Martijn J."/>
            <person name="Lind A.E."/>
            <person name="van Eijk R."/>
            <person name="Schleper C."/>
            <person name="Guy L."/>
            <person name="Ettema T.J."/>
        </authorList>
    </citation>
    <scope>NUCLEOTIDE SEQUENCE</scope>
</reference>
<evidence type="ECO:0000256" key="2">
    <source>
        <dbReference type="SAM" id="MobiDB-lite"/>
    </source>
</evidence>
<feature type="region of interest" description="Disordered" evidence="2">
    <location>
        <begin position="655"/>
        <end position="685"/>
    </location>
</feature>